<keyword evidence="1" id="KW-0732">Signal</keyword>
<dbReference type="Gene3D" id="2.130.10.10">
    <property type="entry name" value="YVTN repeat-like/Quinoprotein amine dehydrogenase"/>
    <property type="match status" value="1"/>
</dbReference>
<comment type="caution">
    <text evidence="2">The sequence shown here is derived from an EMBL/GenBank/DDBJ whole genome shotgun (WGS) entry which is preliminary data.</text>
</comment>
<keyword evidence="2" id="KW-0378">Hydrolase</keyword>
<organism evidence="2 3">
    <name type="scientific">Dietzia maris</name>
    <dbReference type="NCBI Taxonomy" id="37915"/>
    <lineage>
        <taxon>Bacteria</taxon>
        <taxon>Bacillati</taxon>
        <taxon>Actinomycetota</taxon>
        <taxon>Actinomycetes</taxon>
        <taxon>Mycobacteriales</taxon>
        <taxon>Dietziaceae</taxon>
        <taxon>Dietzia</taxon>
    </lineage>
</organism>
<evidence type="ECO:0000313" key="2">
    <source>
        <dbReference type="EMBL" id="MDN4507558.1"/>
    </source>
</evidence>
<accession>A0ABT8H541</accession>
<name>A0ABT8H541_9ACTN</name>
<evidence type="ECO:0000313" key="3">
    <source>
        <dbReference type="Proteomes" id="UP001172702"/>
    </source>
</evidence>
<dbReference type="Proteomes" id="UP001172702">
    <property type="component" value="Unassembled WGS sequence"/>
</dbReference>
<dbReference type="EMBL" id="JAUHTB010000028">
    <property type="protein sequence ID" value="MDN4507558.1"/>
    <property type="molecule type" value="Genomic_DNA"/>
</dbReference>
<dbReference type="SUPFAM" id="SSF110296">
    <property type="entry name" value="Oligoxyloglucan reducing end-specific cellobiohydrolase"/>
    <property type="match status" value="1"/>
</dbReference>
<sequence>MLSHRKRAWASIAILASALIATACSSPQQTPAPESGDASSTVGTALTPALDHVHGLHLDAEGRVLAGTHTGLFVLNPDGATTRVGDADDDFMGLTGAPGTDNLYASGHPGPSSSAPNPLGLIESVDGGQSWATKSLSGEVDFHALTTDGNTLVGFDTANGIRTSTDSGVSWTDGIEIAARALAITDEGIWATTAGGLQLSTDIGRTFASVPAAPELLLISAAEDGTLWGIDTDGTAWRKNVNDDEWQQGPVVGDVEAIIAADQDTAYAADGRSFHTLTIP</sequence>
<dbReference type="InterPro" id="IPR015943">
    <property type="entry name" value="WD40/YVTN_repeat-like_dom_sf"/>
</dbReference>
<dbReference type="NCBIfam" id="NF045728">
    <property type="entry name" value="glycosyl_F510_1955"/>
    <property type="match status" value="1"/>
</dbReference>
<evidence type="ECO:0000256" key="1">
    <source>
        <dbReference type="SAM" id="SignalP"/>
    </source>
</evidence>
<keyword evidence="3" id="KW-1185">Reference proteome</keyword>
<protein>
    <submittedName>
        <fullName evidence="2">Glycosyl hydrolase</fullName>
    </submittedName>
</protein>
<feature type="signal peptide" evidence="1">
    <location>
        <begin position="1"/>
        <end position="23"/>
    </location>
</feature>
<feature type="chain" id="PRO_5046823669" evidence="1">
    <location>
        <begin position="24"/>
        <end position="280"/>
    </location>
</feature>
<dbReference type="PROSITE" id="PS51257">
    <property type="entry name" value="PROKAR_LIPOPROTEIN"/>
    <property type="match status" value="1"/>
</dbReference>
<dbReference type="GO" id="GO:0016787">
    <property type="term" value="F:hydrolase activity"/>
    <property type="evidence" value="ECO:0007669"/>
    <property type="project" value="UniProtKB-KW"/>
</dbReference>
<gene>
    <name evidence="2" type="ORF">QYF62_16070</name>
</gene>
<reference evidence="2 3" key="1">
    <citation type="submission" date="2023-07" db="EMBL/GenBank/DDBJ databases">
        <title>Strategy for survival of the halotoleranting strain Dietzia MX2 from the Yakshinskoe mineral salts deposit.</title>
        <authorList>
            <person name="Kharitonova M.A."/>
            <person name="Kupriyanova-Ashina F.G."/>
            <person name="Shakirov T.R."/>
            <person name="Vafina M.S."/>
            <person name="Ilinskaya O.N."/>
        </authorList>
    </citation>
    <scope>NUCLEOTIDE SEQUENCE [LARGE SCALE GENOMIC DNA]</scope>
    <source>
        <strain evidence="2 3">MX2</strain>
    </source>
</reference>
<dbReference type="InterPro" id="IPR054817">
    <property type="entry name" value="Glycosyl_F510_1955-like"/>
</dbReference>
<proteinExistence type="predicted"/>
<dbReference type="RefSeq" id="WP_240341484.1">
    <property type="nucleotide sequence ID" value="NZ_JALXXI010000001.1"/>
</dbReference>